<accession>A0A7E4V8P5</accession>
<sequence>MVNLYLEVTATYVGVHTFTSDELVAFLKAQEQNFQLQFVVLTEDKADEFRQLVAEKLYVTKHEHPSCQSVVLMMYGKTFTYSVVPDTVSSPAKNEIGLNNSQTNSY</sequence>
<dbReference type="AlphaFoldDB" id="A0A7E4V8P5"/>
<evidence type="ECO:0000313" key="1">
    <source>
        <dbReference type="Proteomes" id="UP000492821"/>
    </source>
</evidence>
<dbReference type="WBParaSite" id="Pan_g17454.t1">
    <property type="protein sequence ID" value="Pan_g17454.t1"/>
    <property type="gene ID" value="Pan_g17454"/>
</dbReference>
<dbReference type="Proteomes" id="UP000492821">
    <property type="component" value="Unassembled WGS sequence"/>
</dbReference>
<name>A0A7E4V8P5_PANRE</name>
<proteinExistence type="predicted"/>
<organism evidence="1 2">
    <name type="scientific">Panagrellus redivivus</name>
    <name type="common">Microworm</name>
    <dbReference type="NCBI Taxonomy" id="6233"/>
    <lineage>
        <taxon>Eukaryota</taxon>
        <taxon>Metazoa</taxon>
        <taxon>Ecdysozoa</taxon>
        <taxon>Nematoda</taxon>
        <taxon>Chromadorea</taxon>
        <taxon>Rhabditida</taxon>
        <taxon>Tylenchina</taxon>
        <taxon>Panagrolaimomorpha</taxon>
        <taxon>Panagrolaimoidea</taxon>
        <taxon>Panagrolaimidae</taxon>
        <taxon>Panagrellus</taxon>
    </lineage>
</organism>
<protein>
    <submittedName>
        <fullName evidence="2">Nonstructural protein</fullName>
    </submittedName>
</protein>
<reference evidence="1" key="1">
    <citation type="journal article" date="2013" name="Genetics">
        <title>The draft genome and transcriptome of Panagrellus redivivus are shaped by the harsh demands of a free-living lifestyle.</title>
        <authorList>
            <person name="Srinivasan J."/>
            <person name="Dillman A.R."/>
            <person name="Macchietto M.G."/>
            <person name="Heikkinen L."/>
            <person name="Lakso M."/>
            <person name="Fracchia K.M."/>
            <person name="Antoshechkin I."/>
            <person name="Mortazavi A."/>
            <person name="Wong G."/>
            <person name="Sternberg P.W."/>
        </authorList>
    </citation>
    <scope>NUCLEOTIDE SEQUENCE [LARGE SCALE GENOMIC DNA]</scope>
    <source>
        <strain evidence="1">MT8872</strain>
    </source>
</reference>
<keyword evidence="1" id="KW-1185">Reference proteome</keyword>
<reference evidence="2" key="2">
    <citation type="submission" date="2020-10" db="UniProtKB">
        <authorList>
            <consortium name="WormBaseParasite"/>
        </authorList>
    </citation>
    <scope>IDENTIFICATION</scope>
</reference>
<evidence type="ECO:0000313" key="2">
    <source>
        <dbReference type="WBParaSite" id="Pan_g17454.t1"/>
    </source>
</evidence>